<dbReference type="Gene3D" id="2.130.10.10">
    <property type="entry name" value="YVTN repeat-like/Quinoprotein amine dehydrogenase"/>
    <property type="match status" value="1"/>
</dbReference>
<dbReference type="EMBL" id="JAPDPJ010000021">
    <property type="protein sequence ID" value="MCW3786904.1"/>
    <property type="molecule type" value="Genomic_DNA"/>
</dbReference>
<comment type="caution">
    <text evidence="2">The sequence shown here is derived from an EMBL/GenBank/DDBJ whole genome shotgun (WGS) entry which is preliminary data.</text>
</comment>
<dbReference type="InterPro" id="IPR011044">
    <property type="entry name" value="Quino_amine_DH_bsu"/>
</dbReference>
<name>A0AAE3M4C4_9BACT</name>
<reference evidence="2" key="1">
    <citation type="submission" date="2022-10" db="EMBL/GenBank/DDBJ databases">
        <authorList>
            <person name="Yu W.X."/>
        </authorList>
    </citation>
    <scope>NUCLEOTIDE SEQUENCE</scope>
    <source>
        <strain evidence="2">AAT</strain>
    </source>
</reference>
<dbReference type="NCBIfam" id="TIGR02276">
    <property type="entry name" value="beta_rpt_yvtn"/>
    <property type="match status" value="1"/>
</dbReference>
<evidence type="ECO:0000313" key="3">
    <source>
        <dbReference type="Proteomes" id="UP001209229"/>
    </source>
</evidence>
<protein>
    <submittedName>
        <fullName evidence="2">YncE family protein</fullName>
    </submittedName>
</protein>
<accession>A0AAE3M4C4</accession>
<dbReference type="Proteomes" id="UP001209229">
    <property type="component" value="Unassembled WGS sequence"/>
</dbReference>
<organism evidence="2 3">
    <name type="scientific">Plebeiibacterium sediminum</name>
    <dbReference type="NCBI Taxonomy" id="2992112"/>
    <lineage>
        <taxon>Bacteria</taxon>
        <taxon>Pseudomonadati</taxon>
        <taxon>Bacteroidota</taxon>
        <taxon>Bacteroidia</taxon>
        <taxon>Marinilabiliales</taxon>
        <taxon>Marinilabiliaceae</taxon>
        <taxon>Plebeiibacterium</taxon>
    </lineage>
</organism>
<dbReference type="PROSITE" id="PS51257">
    <property type="entry name" value="PROKAR_LIPOPROTEIN"/>
    <property type="match status" value="1"/>
</dbReference>
<dbReference type="PANTHER" id="PTHR47197:SF3">
    <property type="entry name" value="DIHYDRO-HEME D1 DEHYDROGENASE"/>
    <property type="match status" value="1"/>
</dbReference>
<dbReference type="RefSeq" id="WP_301190469.1">
    <property type="nucleotide sequence ID" value="NZ_JAPDPJ010000021.1"/>
</dbReference>
<dbReference type="PANTHER" id="PTHR47197">
    <property type="entry name" value="PROTEIN NIRF"/>
    <property type="match status" value="1"/>
</dbReference>
<dbReference type="InterPro" id="IPR015943">
    <property type="entry name" value="WD40/YVTN_repeat-like_dom_sf"/>
</dbReference>
<evidence type="ECO:0000256" key="1">
    <source>
        <dbReference type="SAM" id="SignalP"/>
    </source>
</evidence>
<sequence length="350" mass="37604">MRKIAKLAFYALIFSLLVVSCTDDEENYGLYGKGVYVLNEGSASGSVSYINTDNDDVTNGIFALNNGVPLGQYPQSMAFSKDYLVIVVTTSNGAGSIEIVDKETMLSVAAFTELSYPREVTIYDNKAYVTNGSGEGVVYVVDLKTLTMNSTSIAVGHGPEKMVVSNDKLYVANSGGWLNDDNTVSVINLNTLTVENTITVKACPKDMVVDADGNVWVNCGGAPDYSNYPNVSYTDAGLSKINTEDNSVTSWPIANPSGTVKNMAVSPDGSTIYFVSDAVYAMEVSSSTLPSAKFIDDTFYGIDVNPDNGDVWVCDQLSYSDPSVVKCYSKEGAFKAEYTVGVSPNSCMFW</sequence>
<feature type="chain" id="PRO_5042294814" evidence="1">
    <location>
        <begin position="21"/>
        <end position="350"/>
    </location>
</feature>
<dbReference type="InterPro" id="IPR011964">
    <property type="entry name" value="YVTN_b-propeller_repeat"/>
</dbReference>
<keyword evidence="3" id="KW-1185">Reference proteome</keyword>
<dbReference type="InterPro" id="IPR051200">
    <property type="entry name" value="Host-pathogen_enzymatic-act"/>
</dbReference>
<gene>
    <name evidence="2" type="ORF">OM075_10525</name>
</gene>
<evidence type="ECO:0000313" key="2">
    <source>
        <dbReference type="EMBL" id="MCW3786904.1"/>
    </source>
</evidence>
<dbReference type="AlphaFoldDB" id="A0AAE3M4C4"/>
<proteinExistence type="predicted"/>
<feature type="signal peptide" evidence="1">
    <location>
        <begin position="1"/>
        <end position="20"/>
    </location>
</feature>
<keyword evidence="1" id="KW-0732">Signal</keyword>
<dbReference type="SUPFAM" id="SSF50969">
    <property type="entry name" value="YVTN repeat-like/Quinoprotein amine dehydrogenase"/>
    <property type="match status" value="1"/>
</dbReference>